<organism evidence="1 2">
    <name type="scientific">Arthrobacter sulfonylureivorans</name>
    <dbReference type="NCBI Taxonomy" id="2486855"/>
    <lineage>
        <taxon>Bacteria</taxon>
        <taxon>Bacillati</taxon>
        <taxon>Actinomycetota</taxon>
        <taxon>Actinomycetes</taxon>
        <taxon>Micrococcales</taxon>
        <taxon>Micrococcaceae</taxon>
        <taxon>Arthrobacter</taxon>
    </lineage>
</organism>
<evidence type="ECO:0000313" key="1">
    <source>
        <dbReference type="EMBL" id="UNK46090.1"/>
    </source>
</evidence>
<keyword evidence="2" id="KW-1185">Reference proteome</keyword>
<dbReference type="InterPro" id="IPR010982">
    <property type="entry name" value="Lambda_DNA-bd_dom_sf"/>
</dbReference>
<gene>
    <name evidence="1" type="ORF">MNQ99_01545</name>
</gene>
<dbReference type="Proteomes" id="UP000829069">
    <property type="component" value="Chromosome"/>
</dbReference>
<reference evidence="1 2" key="1">
    <citation type="submission" date="2022-03" db="EMBL/GenBank/DDBJ databases">
        <title>Isotopic signatures of nitrous oxide derived from detoxification processes.</title>
        <authorList>
            <person name="Behrendt U."/>
            <person name="Buchen C."/>
            <person name="Well R."/>
            <person name="Ulrich A."/>
            <person name="Rohe L."/>
            <person name="Kolb S."/>
            <person name="Schloter M."/>
            <person name="Horn M.A."/>
            <person name="Augustin J."/>
        </authorList>
    </citation>
    <scope>NUCLEOTIDE SEQUENCE [LARGE SCALE GENOMIC DNA]</scope>
    <source>
        <strain evidence="1 2">S4-C24</strain>
    </source>
</reference>
<dbReference type="Gene3D" id="1.10.260.40">
    <property type="entry name" value="lambda repressor-like DNA-binding domains"/>
    <property type="match status" value="1"/>
</dbReference>
<dbReference type="EMBL" id="CP093326">
    <property type="protein sequence ID" value="UNK46090.1"/>
    <property type="molecule type" value="Genomic_DNA"/>
</dbReference>
<accession>A0ABY3W743</accession>
<evidence type="ECO:0000313" key="2">
    <source>
        <dbReference type="Proteomes" id="UP000829069"/>
    </source>
</evidence>
<name>A0ABY3W743_9MICC</name>
<sequence length="76" mass="8170">MSRDPNEAKGFGIKVRETRELGLLQTELGKRSRVSRPTSARVEAGSDVSTVTLTKVTAAPGLKVGIEKGQQHDHVS</sequence>
<dbReference type="SUPFAM" id="SSF47413">
    <property type="entry name" value="lambda repressor-like DNA-binding domains"/>
    <property type="match status" value="1"/>
</dbReference>
<protein>
    <submittedName>
        <fullName evidence="1">Transcriptional regulator</fullName>
    </submittedName>
</protein>
<proteinExistence type="predicted"/>
<dbReference type="RefSeq" id="WP_241914188.1">
    <property type="nucleotide sequence ID" value="NZ_CP093326.1"/>
</dbReference>